<reference evidence="1 2" key="1">
    <citation type="journal article" date="2016" name="Genome Biol. Evol.">
        <title>Divergent and convergent evolution of fungal pathogenicity.</title>
        <authorList>
            <person name="Shang Y."/>
            <person name="Xiao G."/>
            <person name="Zheng P."/>
            <person name="Cen K."/>
            <person name="Zhan S."/>
            <person name="Wang C."/>
        </authorList>
    </citation>
    <scope>NUCLEOTIDE SEQUENCE [LARGE SCALE GENOMIC DNA]</scope>
    <source>
        <strain evidence="1 2">ARSEF 2679</strain>
    </source>
</reference>
<keyword evidence="2" id="KW-1185">Reference proteome</keyword>
<dbReference type="Pfam" id="PF17784">
    <property type="entry name" value="Sulfotransfer_4"/>
    <property type="match status" value="1"/>
</dbReference>
<proteinExistence type="predicted"/>
<dbReference type="InterPro" id="IPR027417">
    <property type="entry name" value="P-loop_NTPase"/>
</dbReference>
<dbReference type="Proteomes" id="UP000076744">
    <property type="component" value="Unassembled WGS sequence"/>
</dbReference>
<dbReference type="InterPro" id="IPR040632">
    <property type="entry name" value="Sulfotransfer_4"/>
</dbReference>
<dbReference type="RefSeq" id="XP_018704862.1">
    <property type="nucleotide sequence ID" value="XM_018847906.1"/>
</dbReference>
<evidence type="ECO:0000313" key="1">
    <source>
        <dbReference type="EMBL" id="OAA64890.1"/>
    </source>
</evidence>
<dbReference type="PANTHER" id="PTHR36978:SF4">
    <property type="entry name" value="P-LOOP CONTAINING NUCLEOSIDE TRIPHOSPHATE HYDROLASE PROTEIN"/>
    <property type="match status" value="1"/>
</dbReference>
<evidence type="ECO:0000313" key="2">
    <source>
        <dbReference type="Proteomes" id="UP000076744"/>
    </source>
</evidence>
<dbReference type="GeneID" id="30020592"/>
<dbReference type="SUPFAM" id="SSF52540">
    <property type="entry name" value="P-loop containing nucleoside triphosphate hydrolases"/>
    <property type="match status" value="1"/>
</dbReference>
<protein>
    <recommendedName>
        <fullName evidence="3">Efflux pump antibiotic resistance protein</fullName>
    </recommendedName>
</protein>
<dbReference type="AlphaFoldDB" id="A0A162MPH8"/>
<sequence>MEKPAAVAVATPHPGPPKNFASGHGILCAGLPRSGTASLSRALEILGIAPVHHVMKLDDWPQLYAWGRAAWCHFPYLREHRLFRAFYLDPYDPLLPWSRGDWDRLIGPYRAVTDVAAYFGREIYCAYPEAKVILVERQFDRWAQSYSVFTDSWLYGVWDLVCFQLATWVGLPFVIGISDVYTGWMGARTGAGAKKRLRELHTAHYAKMRATVPPEKLLDFRLEQGWEPLCKFLDVPVPDVPFPHINERSEVLEFRNGTIEAVLTCLAIRLGITALGTAALLGVVKGAAAYGVFTVLGGYKDALFHFLLN</sequence>
<organism evidence="1 2">
    <name type="scientific">Cordyceps fumosorosea (strain ARSEF 2679)</name>
    <name type="common">Isaria fumosorosea</name>
    <dbReference type="NCBI Taxonomy" id="1081104"/>
    <lineage>
        <taxon>Eukaryota</taxon>
        <taxon>Fungi</taxon>
        <taxon>Dikarya</taxon>
        <taxon>Ascomycota</taxon>
        <taxon>Pezizomycotina</taxon>
        <taxon>Sordariomycetes</taxon>
        <taxon>Hypocreomycetidae</taxon>
        <taxon>Hypocreales</taxon>
        <taxon>Cordycipitaceae</taxon>
        <taxon>Cordyceps</taxon>
    </lineage>
</organism>
<dbReference type="OrthoDB" id="408152at2759"/>
<gene>
    <name evidence="1" type="ORF">ISF_04300</name>
</gene>
<dbReference type="Gene3D" id="3.40.50.300">
    <property type="entry name" value="P-loop containing nucleotide triphosphate hydrolases"/>
    <property type="match status" value="1"/>
</dbReference>
<accession>A0A162MPH8</accession>
<dbReference type="PANTHER" id="PTHR36978">
    <property type="entry name" value="P-LOOP CONTAINING NUCLEOTIDE TRIPHOSPHATE HYDROLASE"/>
    <property type="match status" value="1"/>
</dbReference>
<name>A0A162MPH8_CORFA</name>
<comment type="caution">
    <text evidence="1">The sequence shown here is derived from an EMBL/GenBank/DDBJ whole genome shotgun (WGS) entry which is preliminary data.</text>
</comment>
<dbReference type="EMBL" id="AZHB01000009">
    <property type="protein sequence ID" value="OAA64890.1"/>
    <property type="molecule type" value="Genomic_DNA"/>
</dbReference>
<evidence type="ECO:0008006" key="3">
    <source>
        <dbReference type="Google" id="ProtNLM"/>
    </source>
</evidence>